<dbReference type="CDD" id="cd03255">
    <property type="entry name" value="ABC_MJ0796_LolCDE_FtsE"/>
    <property type="match status" value="1"/>
</dbReference>
<keyword evidence="3 6" id="KW-0067">ATP-binding</keyword>
<evidence type="ECO:0000256" key="2">
    <source>
        <dbReference type="ARBA" id="ARBA00022741"/>
    </source>
</evidence>
<evidence type="ECO:0000256" key="1">
    <source>
        <dbReference type="ARBA" id="ARBA00022448"/>
    </source>
</evidence>
<protein>
    <submittedName>
        <fullName evidence="6">ABC transporter ATP-binding protein</fullName>
    </submittedName>
</protein>
<name>A0ABW1V1R2_9BACL</name>
<dbReference type="GO" id="GO:0005524">
    <property type="term" value="F:ATP binding"/>
    <property type="evidence" value="ECO:0007669"/>
    <property type="project" value="UniProtKB-KW"/>
</dbReference>
<evidence type="ECO:0000313" key="6">
    <source>
        <dbReference type="EMBL" id="MFC6331329.1"/>
    </source>
</evidence>
<dbReference type="Pfam" id="PF00005">
    <property type="entry name" value="ABC_tran"/>
    <property type="match status" value="1"/>
</dbReference>
<dbReference type="Proteomes" id="UP001596233">
    <property type="component" value="Unassembled WGS sequence"/>
</dbReference>
<evidence type="ECO:0000256" key="3">
    <source>
        <dbReference type="ARBA" id="ARBA00022840"/>
    </source>
</evidence>
<reference evidence="7" key="1">
    <citation type="journal article" date="2019" name="Int. J. Syst. Evol. Microbiol.">
        <title>The Global Catalogue of Microorganisms (GCM) 10K type strain sequencing project: providing services to taxonomists for standard genome sequencing and annotation.</title>
        <authorList>
            <consortium name="The Broad Institute Genomics Platform"/>
            <consortium name="The Broad Institute Genome Sequencing Center for Infectious Disease"/>
            <person name="Wu L."/>
            <person name="Ma J."/>
        </authorList>
    </citation>
    <scope>NUCLEOTIDE SEQUENCE [LARGE SCALE GENOMIC DNA]</scope>
    <source>
        <strain evidence="7">PCU 280</strain>
    </source>
</reference>
<dbReference type="PROSITE" id="PS50893">
    <property type="entry name" value="ABC_TRANSPORTER_2"/>
    <property type="match status" value="1"/>
</dbReference>
<organism evidence="6 7">
    <name type="scientific">Paenibacillus septentrionalis</name>
    <dbReference type="NCBI Taxonomy" id="429342"/>
    <lineage>
        <taxon>Bacteria</taxon>
        <taxon>Bacillati</taxon>
        <taxon>Bacillota</taxon>
        <taxon>Bacilli</taxon>
        <taxon>Bacillales</taxon>
        <taxon>Paenibacillaceae</taxon>
        <taxon>Paenibacillus</taxon>
    </lineage>
</organism>
<evidence type="ECO:0000313" key="7">
    <source>
        <dbReference type="Proteomes" id="UP001596233"/>
    </source>
</evidence>
<dbReference type="SUPFAM" id="SSF52540">
    <property type="entry name" value="P-loop containing nucleoside triphosphate hydrolases"/>
    <property type="match status" value="1"/>
</dbReference>
<keyword evidence="7" id="KW-1185">Reference proteome</keyword>
<dbReference type="InterPro" id="IPR017911">
    <property type="entry name" value="MacB-like_ATP-bd"/>
</dbReference>
<proteinExistence type="predicted"/>
<evidence type="ECO:0000259" key="5">
    <source>
        <dbReference type="PROSITE" id="PS50893"/>
    </source>
</evidence>
<feature type="domain" description="ABC transporter" evidence="5">
    <location>
        <begin position="2"/>
        <end position="240"/>
    </location>
</feature>
<feature type="region of interest" description="Disordered" evidence="4">
    <location>
        <begin position="288"/>
        <end position="326"/>
    </location>
</feature>
<dbReference type="InterPro" id="IPR027417">
    <property type="entry name" value="P-loop_NTPase"/>
</dbReference>
<dbReference type="Gene3D" id="3.40.50.300">
    <property type="entry name" value="P-loop containing nucleotide triphosphate hydrolases"/>
    <property type="match status" value="1"/>
</dbReference>
<gene>
    <name evidence="6" type="ORF">ACFP56_01750</name>
</gene>
<evidence type="ECO:0000256" key="4">
    <source>
        <dbReference type="SAM" id="MobiDB-lite"/>
    </source>
</evidence>
<dbReference type="PANTHER" id="PTHR24220">
    <property type="entry name" value="IMPORT ATP-BINDING PROTEIN"/>
    <property type="match status" value="1"/>
</dbReference>
<keyword evidence="2" id="KW-0547">Nucleotide-binding</keyword>
<dbReference type="InterPro" id="IPR015854">
    <property type="entry name" value="ABC_transpr_LolD-like"/>
</dbReference>
<dbReference type="PROSITE" id="PS00211">
    <property type="entry name" value="ABC_TRANSPORTER_1"/>
    <property type="match status" value="1"/>
</dbReference>
<keyword evidence="1" id="KW-0813">Transport</keyword>
<sequence length="326" mass="35955">MIHCEGLVKIYKTDDLEVVALQGLNLTVTQGELMAIIGNSGSGKSTLLNTLGGLDRPSAGQVRVGKWDLLKMTDEQLVEYKRDTVGFIWQNNARNLLPYLTALENVEMPMMLSGKLDRAYAKQLLEWVGLGHRINNKLHQLSGGEQQRVAIAISLANRPQLLLADEPTGSVDTATSDMIMNIFRKLNKEIGVTIVIVTHDMELASQVDRVVAIRDGLTSTEFVKHNPDLAANRDGFVSFSAHQKEQNAHVAYVVVDRVGRLQVPKEYLKAMNIKDKVLMEFDGEKITITSPEAPAASKQKEEQADESQPAEADTSAQDAAEAVERH</sequence>
<accession>A0ABW1V1R2</accession>
<dbReference type="RefSeq" id="WP_379230457.1">
    <property type="nucleotide sequence ID" value="NZ_JBHSTE010000001.1"/>
</dbReference>
<dbReference type="InterPro" id="IPR017871">
    <property type="entry name" value="ABC_transporter-like_CS"/>
</dbReference>
<dbReference type="InterPro" id="IPR003439">
    <property type="entry name" value="ABC_transporter-like_ATP-bd"/>
</dbReference>
<dbReference type="SMART" id="SM00382">
    <property type="entry name" value="AAA"/>
    <property type="match status" value="1"/>
</dbReference>
<dbReference type="EMBL" id="JBHSTE010000001">
    <property type="protein sequence ID" value="MFC6331329.1"/>
    <property type="molecule type" value="Genomic_DNA"/>
</dbReference>
<comment type="caution">
    <text evidence="6">The sequence shown here is derived from an EMBL/GenBank/DDBJ whole genome shotgun (WGS) entry which is preliminary data.</text>
</comment>
<dbReference type="InterPro" id="IPR003593">
    <property type="entry name" value="AAA+_ATPase"/>
</dbReference>